<keyword evidence="4" id="KW-1185">Reference proteome</keyword>
<evidence type="ECO:0000313" key="3">
    <source>
        <dbReference type="EMBL" id="GAA0876230.1"/>
    </source>
</evidence>
<protein>
    <recommendedName>
        <fullName evidence="2">PKD-like domain-containing protein</fullName>
    </recommendedName>
</protein>
<feature type="signal peptide" evidence="1">
    <location>
        <begin position="1"/>
        <end position="22"/>
    </location>
</feature>
<sequence>MRVLLFGVVILALMGSLTTVNAQVTLAFQGGENGDNWTYTSTGADATATFEAGQFANLVSGQRSIVVGGNTGGGSCIDGGSGNGTRMDNTFTFDQVDISTSNQSARTLSFFWGNRHPVCNGTGWDSGDDLTFTPVLDGVAQPTITIVQGAGDAAFDIKENQYIYDIPACVNTFSFAISISTNRDDEHLFLDDVTLSAPVLNNIPSVTALASGPLTVCNSETSTYSVAPQNGVGFTWSFPNGTNVIGNNGSESTSTISVDWNALPTGTYQISVTPNYSGCGTSMNGSPYTFDVEVSSSSLTQVNAQICENDSYTIGGQTYTTTGNYSILLTNSAGCDSTIELSLTVTPETSVALQETICEGNSYTFNGQNIDQQGTYTAVFQSQSGCDSTITLNLTVLPSYSVQEQYSVCSGDDMTYNGTSYTSPGTYTIAFTTQDGCDSTITLNLIAPDEETVELDVSICDNQSYDFNGTSLTTAGTYPATFTSSSGCDSVVQLNLAVYPTYSLLRPVSLCGNESFEFNGTDYSLPGDYPVSFISSAGCDSVITLRISIDDQIVHYREATICEGETYELENFTFTEAGEFEIFHPNQNGCDSITRLNLIVSPSPKASFSYEIIQTGDEFTTVSFTDNTDYISGFGNNEWDFDEGTILNNVSETEHDLPNENNRVYAVQLIAENNLGCIDSTTALIEITPPLNVYVPNTFTPNSGKYNNTFYFEVNGDIDVYTFSMLVFNRWGEIVFESQNKNRHWDGTYNNTPVPSGTYTWVIQFTRKSNKEELQYKGHVNVLR</sequence>
<evidence type="ECO:0000256" key="1">
    <source>
        <dbReference type="SAM" id="SignalP"/>
    </source>
</evidence>
<dbReference type="Pfam" id="PF19408">
    <property type="entry name" value="PKD_6"/>
    <property type="match status" value="1"/>
</dbReference>
<dbReference type="EMBL" id="BAAAFH010000022">
    <property type="protein sequence ID" value="GAA0876230.1"/>
    <property type="molecule type" value="Genomic_DNA"/>
</dbReference>
<keyword evidence="1" id="KW-0732">Signal</keyword>
<feature type="domain" description="PKD-like" evidence="2">
    <location>
        <begin position="210"/>
        <end position="284"/>
    </location>
</feature>
<dbReference type="Gene3D" id="2.60.40.10">
    <property type="entry name" value="Immunoglobulins"/>
    <property type="match status" value="1"/>
</dbReference>
<dbReference type="Proteomes" id="UP001501126">
    <property type="component" value="Unassembled WGS sequence"/>
</dbReference>
<dbReference type="Pfam" id="PF13585">
    <property type="entry name" value="CHU_C"/>
    <property type="match status" value="1"/>
</dbReference>
<dbReference type="NCBIfam" id="TIGR04131">
    <property type="entry name" value="Bac_Flav_CTERM"/>
    <property type="match status" value="1"/>
</dbReference>
<reference evidence="3 4" key="1">
    <citation type="journal article" date="2019" name="Int. J. Syst. Evol. Microbiol.">
        <title>The Global Catalogue of Microorganisms (GCM) 10K type strain sequencing project: providing services to taxonomists for standard genome sequencing and annotation.</title>
        <authorList>
            <consortium name="The Broad Institute Genomics Platform"/>
            <consortium name="The Broad Institute Genome Sequencing Center for Infectious Disease"/>
            <person name="Wu L."/>
            <person name="Ma J."/>
        </authorList>
    </citation>
    <scope>NUCLEOTIDE SEQUENCE [LARGE SCALE GENOMIC DNA]</scope>
    <source>
        <strain evidence="3 4">JCM 16083</strain>
    </source>
</reference>
<dbReference type="InterPro" id="IPR026341">
    <property type="entry name" value="T9SS_type_B"/>
</dbReference>
<evidence type="ECO:0000313" key="4">
    <source>
        <dbReference type="Proteomes" id="UP001501126"/>
    </source>
</evidence>
<comment type="caution">
    <text evidence="3">The sequence shown here is derived from an EMBL/GenBank/DDBJ whole genome shotgun (WGS) entry which is preliminary data.</text>
</comment>
<organism evidence="3 4">
    <name type="scientific">Wandonia haliotis</name>
    <dbReference type="NCBI Taxonomy" id="574963"/>
    <lineage>
        <taxon>Bacteria</taxon>
        <taxon>Pseudomonadati</taxon>
        <taxon>Bacteroidota</taxon>
        <taxon>Flavobacteriia</taxon>
        <taxon>Flavobacteriales</taxon>
        <taxon>Crocinitomicaceae</taxon>
        <taxon>Wandonia</taxon>
    </lineage>
</organism>
<gene>
    <name evidence="3" type="ORF">GCM10009118_26400</name>
</gene>
<accession>A0ABN1MSA2</accession>
<dbReference type="RefSeq" id="WP_343788628.1">
    <property type="nucleotide sequence ID" value="NZ_BAAAFH010000022.1"/>
</dbReference>
<dbReference type="InterPro" id="IPR045829">
    <property type="entry name" value="PKD_6"/>
</dbReference>
<proteinExistence type="predicted"/>
<evidence type="ECO:0000259" key="2">
    <source>
        <dbReference type="Pfam" id="PF19408"/>
    </source>
</evidence>
<dbReference type="SUPFAM" id="SSF49299">
    <property type="entry name" value="PKD domain"/>
    <property type="match status" value="1"/>
</dbReference>
<dbReference type="InterPro" id="IPR035986">
    <property type="entry name" value="PKD_dom_sf"/>
</dbReference>
<name>A0ABN1MSA2_9FLAO</name>
<dbReference type="InterPro" id="IPR013783">
    <property type="entry name" value="Ig-like_fold"/>
</dbReference>
<feature type="chain" id="PRO_5046099084" description="PKD-like domain-containing protein" evidence="1">
    <location>
        <begin position="23"/>
        <end position="784"/>
    </location>
</feature>